<dbReference type="PROSITE" id="PS00211">
    <property type="entry name" value="ABC_TRANSPORTER_1"/>
    <property type="match status" value="1"/>
</dbReference>
<dbReference type="PROSITE" id="PS50893">
    <property type="entry name" value="ABC_TRANSPORTER_2"/>
    <property type="match status" value="1"/>
</dbReference>
<name>A0A2P8DRE6_9ACTN</name>
<evidence type="ECO:0000259" key="5">
    <source>
        <dbReference type="PROSITE" id="PS50893"/>
    </source>
</evidence>
<dbReference type="InterPro" id="IPR003593">
    <property type="entry name" value="AAA+_ATPase"/>
</dbReference>
<dbReference type="RefSeq" id="WP_205741121.1">
    <property type="nucleotide sequence ID" value="NZ_PYGE01000017.1"/>
</dbReference>
<dbReference type="InterPro" id="IPR050166">
    <property type="entry name" value="ABC_transporter_ATP-bind"/>
</dbReference>
<dbReference type="InterPro" id="IPR027417">
    <property type="entry name" value="P-loop_NTPase"/>
</dbReference>
<organism evidence="6 7">
    <name type="scientific">Haloactinopolyspora alba</name>
    <dbReference type="NCBI Taxonomy" id="648780"/>
    <lineage>
        <taxon>Bacteria</taxon>
        <taxon>Bacillati</taxon>
        <taxon>Actinomycetota</taxon>
        <taxon>Actinomycetes</taxon>
        <taxon>Jiangellales</taxon>
        <taxon>Jiangellaceae</taxon>
        <taxon>Haloactinopolyspora</taxon>
    </lineage>
</organism>
<dbReference type="InterPro" id="IPR003439">
    <property type="entry name" value="ABC_transporter-like_ATP-bd"/>
</dbReference>
<dbReference type="EMBL" id="PYGE01000017">
    <property type="protein sequence ID" value="PSK99785.1"/>
    <property type="molecule type" value="Genomic_DNA"/>
</dbReference>
<dbReference type="InterPro" id="IPR017871">
    <property type="entry name" value="ABC_transporter-like_CS"/>
</dbReference>
<gene>
    <name evidence="6" type="ORF">CLV30_11788</name>
</gene>
<feature type="domain" description="ABC transporter" evidence="5">
    <location>
        <begin position="27"/>
        <end position="258"/>
    </location>
</feature>
<dbReference type="Proteomes" id="UP000243528">
    <property type="component" value="Unassembled WGS sequence"/>
</dbReference>
<dbReference type="GO" id="GO:0005524">
    <property type="term" value="F:ATP binding"/>
    <property type="evidence" value="ECO:0007669"/>
    <property type="project" value="UniProtKB-KW"/>
</dbReference>
<keyword evidence="7" id="KW-1185">Reference proteome</keyword>
<reference evidence="6 7" key="1">
    <citation type="submission" date="2018-03" db="EMBL/GenBank/DDBJ databases">
        <title>Genomic Encyclopedia of Archaeal and Bacterial Type Strains, Phase II (KMG-II): from individual species to whole genera.</title>
        <authorList>
            <person name="Goeker M."/>
        </authorList>
    </citation>
    <scope>NUCLEOTIDE SEQUENCE [LARGE SCALE GENOMIC DNA]</scope>
    <source>
        <strain evidence="6 7">DSM 45211</strain>
    </source>
</reference>
<dbReference type="Pfam" id="PF00005">
    <property type="entry name" value="ABC_tran"/>
    <property type="match status" value="1"/>
</dbReference>
<comment type="caution">
    <text evidence="6">The sequence shown here is derived from an EMBL/GenBank/DDBJ whole genome shotgun (WGS) entry which is preliminary data.</text>
</comment>
<protein>
    <submittedName>
        <fullName evidence="6">NitT/TauT family transport system ATP-binding protein</fullName>
    </submittedName>
</protein>
<keyword evidence="3 6" id="KW-0067">ATP-binding</keyword>
<evidence type="ECO:0000256" key="2">
    <source>
        <dbReference type="ARBA" id="ARBA00022741"/>
    </source>
</evidence>
<dbReference type="CDD" id="cd03293">
    <property type="entry name" value="ABC_NrtD_SsuB_transporters"/>
    <property type="match status" value="1"/>
</dbReference>
<dbReference type="GO" id="GO:0016887">
    <property type="term" value="F:ATP hydrolysis activity"/>
    <property type="evidence" value="ECO:0007669"/>
    <property type="project" value="InterPro"/>
</dbReference>
<proteinExistence type="predicted"/>
<dbReference type="AlphaFoldDB" id="A0A2P8DRE6"/>
<evidence type="ECO:0000313" key="6">
    <source>
        <dbReference type="EMBL" id="PSK99785.1"/>
    </source>
</evidence>
<feature type="region of interest" description="Disordered" evidence="4">
    <location>
        <begin position="1"/>
        <end position="27"/>
    </location>
</feature>
<dbReference type="SMART" id="SM00382">
    <property type="entry name" value="AAA"/>
    <property type="match status" value="1"/>
</dbReference>
<keyword evidence="2" id="KW-0547">Nucleotide-binding</keyword>
<evidence type="ECO:0000313" key="7">
    <source>
        <dbReference type="Proteomes" id="UP000243528"/>
    </source>
</evidence>
<accession>A0A2P8DRE6</accession>
<dbReference type="PANTHER" id="PTHR42788">
    <property type="entry name" value="TAURINE IMPORT ATP-BINDING PROTEIN-RELATED"/>
    <property type="match status" value="1"/>
</dbReference>
<keyword evidence="1" id="KW-0813">Transport</keyword>
<evidence type="ECO:0000256" key="1">
    <source>
        <dbReference type="ARBA" id="ARBA00022448"/>
    </source>
</evidence>
<evidence type="ECO:0000256" key="3">
    <source>
        <dbReference type="ARBA" id="ARBA00022840"/>
    </source>
</evidence>
<sequence length="282" mass="30832">MTHSTANRTRGPVTGSPTTGNGHDPKLEIRGVTKNFVTRAGEVDALASCDLALEQGEFLTIVGPSGCGKSTLMMVAAGLDEASSGSILVDGEPAGGPGPQRSVVFQRFALFPSRTVADNICFGMQQARVPKPEQAERLEEQLTLMGLGKFRDSYPHELSGGMQQRVAIARSLVLRPEILLMDEPFGALDAQTRLLLQEELVRLRQVHRFTVLFITHSVEEAVYLADRVAVMTRRPGAIKTVIDVPGDAEWRSSDIETAMGHPEFTQLRQRVWKLVKEEIVAS</sequence>
<dbReference type="Gene3D" id="3.40.50.300">
    <property type="entry name" value="P-loop containing nucleotide triphosphate hydrolases"/>
    <property type="match status" value="1"/>
</dbReference>
<evidence type="ECO:0000256" key="4">
    <source>
        <dbReference type="SAM" id="MobiDB-lite"/>
    </source>
</evidence>
<dbReference type="SUPFAM" id="SSF52540">
    <property type="entry name" value="P-loop containing nucleoside triphosphate hydrolases"/>
    <property type="match status" value="1"/>
</dbReference>
<dbReference type="PANTHER" id="PTHR42788:SF13">
    <property type="entry name" value="ALIPHATIC SULFONATES IMPORT ATP-BINDING PROTEIN SSUB"/>
    <property type="match status" value="1"/>
</dbReference>